<dbReference type="Proteomes" id="UP000486351">
    <property type="component" value="Unassembled WGS sequence"/>
</dbReference>
<evidence type="ECO:0000313" key="12">
    <source>
        <dbReference type="EMBL" id="KAE9348072.1"/>
    </source>
</evidence>
<evidence type="ECO:0000313" key="14">
    <source>
        <dbReference type="Proteomes" id="UP000433483"/>
    </source>
</evidence>
<evidence type="ECO:0000313" key="6">
    <source>
        <dbReference type="EMBL" id="KAE9131303.1"/>
    </source>
</evidence>
<evidence type="ECO:0000313" key="19">
    <source>
        <dbReference type="Proteomes" id="UP000460718"/>
    </source>
</evidence>
<dbReference type="InterPro" id="IPR029058">
    <property type="entry name" value="AB_hydrolase_fold"/>
</dbReference>
<dbReference type="EMBL" id="QXFZ01000131">
    <property type="protein sequence ID" value="KAE9131303.1"/>
    <property type="molecule type" value="Genomic_DNA"/>
</dbReference>
<dbReference type="AlphaFoldDB" id="A0A6A3T7B1"/>
<dbReference type="PANTHER" id="PTHR48081">
    <property type="entry name" value="AB HYDROLASE SUPERFAMILY PROTEIN C4A8.06C"/>
    <property type="match status" value="1"/>
</dbReference>
<keyword evidence="14" id="KW-1185">Reference proteome</keyword>
<evidence type="ECO:0000313" key="16">
    <source>
        <dbReference type="Proteomes" id="UP000440367"/>
    </source>
</evidence>
<dbReference type="EMBL" id="QXGF01000139">
    <property type="protein sequence ID" value="KAE8945912.1"/>
    <property type="molecule type" value="Genomic_DNA"/>
</dbReference>
<dbReference type="Proteomes" id="UP000476176">
    <property type="component" value="Unassembled WGS sequence"/>
</dbReference>
<accession>A0A6A3T7B1</accession>
<dbReference type="EMBL" id="QXGE01000304">
    <property type="protein sequence ID" value="KAE9316632.1"/>
    <property type="molecule type" value="Genomic_DNA"/>
</dbReference>
<dbReference type="EMBL" id="QXGB01000124">
    <property type="protein sequence ID" value="KAE9229161.1"/>
    <property type="molecule type" value="Genomic_DNA"/>
</dbReference>
<dbReference type="Proteomes" id="UP000440732">
    <property type="component" value="Unassembled WGS sequence"/>
</dbReference>
<evidence type="ECO:0000313" key="10">
    <source>
        <dbReference type="EMBL" id="KAE9250597.1"/>
    </source>
</evidence>
<reference evidence="13 14" key="1">
    <citation type="submission" date="2018-08" db="EMBL/GenBank/DDBJ databases">
        <title>Genomic investigation of the strawberry pathogen Phytophthora fragariae indicates pathogenicity is determined by transcriptional variation in three key races.</title>
        <authorList>
            <person name="Adams T.M."/>
            <person name="Armitage A.D."/>
            <person name="Sobczyk M.K."/>
            <person name="Bates H.J."/>
            <person name="Dunwell J.M."/>
            <person name="Nellist C.F."/>
            <person name="Harrison R.J."/>
        </authorList>
    </citation>
    <scope>NUCLEOTIDE SEQUENCE [LARGE SCALE GENOMIC DNA]</scope>
    <source>
        <strain evidence="11 15">A4</strain>
        <strain evidence="10 16">BC-1</strain>
        <strain evidence="9 20">BC-23</strain>
        <strain evidence="8 14">NOV-27</strain>
        <strain evidence="7 17">NOV-5</strain>
        <strain evidence="6 18">NOV-71</strain>
        <strain evidence="12 21">NOV-77</strain>
        <strain evidence="3 13">NOV-9</strain>
        <strain evidence="5 22">ONT-3</strain>
        <strain evidence="4 19">SCRP245</strain>
    </source>
</reference>
<organism evidence="6 18">
    <name type="scientific">Phytophthora fragariae</name>
    <dbReference type="NCBI Taxonomy" id="53985"/>
    <lineage>
        <taxon>Eukaryota</taxon>
        <taxon>Sar</taxon>
        <taxon>Stramenopiles</taxon>
        <taxon>Oomycota</taxon>
        <taxon>Peronosporomycetes</taxon>
        <taxon>Peronosporales</taxon>
        <taxon>Peronosporaceae</taxon>
        <taxon>Phytophthora</taxon>
    </lineage>
</organism>
<evidence type="ECO:0000259" key="2">
    <source>
        <dbReference type="Pfam" id="PF20434"/>
    </source>
</evidence>
<dbReference type="Gene3D" id="3.40.50.1820">
    <property type="entry name" value="alpha/beta hydrolase"/>
    <property type="match status" value="1"/>
</dbReference>
<dbReference type="SUPFAM" id="SSF53474">
    <property type="entry name" value="alpha/beta-Hydrolases"/>
    <property type="match status" value="1"/>
</dbReference>
<comment type="caution">
    <text evidence="6">The sequence shown here is derived from an EMBL/GenBank/DDBJ whole genome shotgun (WGS) entry which is preliminary data.</text>
</comment>
<dbReference type="Pfam" id="PF20434">
    <property type="entry name" value="BD-FAE"/>
    <property type="match status" value="1"/>
</dbReference>
<dbReference type="EMBL" id="QXGD01000148">
    <property type="protein sequence ID" value="KAE9250597.1"/>
    <property type="molecule type" value="Genomic_DNA"/>
</dbReference>
<dbReference type="EMBL" id="QXFW01000239">
    <property type="protein sequence ID" value="KAE9019333.1"/>
    <property type="molecule type" value="Genomic_DNA"/>
</dbReference>
<gene>
    <name evidence="11" type="ORF">PF001_g7234</name>
    <name evidence="10" type="ORF">PF002_g4713</name>
    <name evidence="9" type="ORF">PF004_g7180</name>
    <name evidence="8" type="ORF">PF005_g4003</name>
    <name evidence="7" type="ORF">PF006_g3420</name>
    <name evidence="6" type="ORF">PF007_g4194</name>
    <name evidence="12" type="ORF">PF008_g7518</name>
    <name evidence="3" type="ORF">PF009_g4447</name>
    <name evidence="5" type="ORF">PF010_g7522</name>
    <name evidence="4" type="ORF">PF011_g5873</name>
</gene>
<evidence type="ECO:0000313" key="3">
    <source>
        <dbReference type="EMBL" id="KAE8945912.1"/>
    </source>
</evidence>
<evidence type="ECO:0000313" key="9">
    <source>
        <dbReference type="EMBL" id="KAE9241137.1"/>
    </source>
</evidence>
<dbReference type="InterPro" id="IPR050300">
    <property type="entry name" value="GDXG_lipolytic_enzyme"/>
</dbReference>
<dbReference type="EMBL" id="QXGA01000108">
    <property type="protein sequence ID" value="KAE9152372.1"/>
    <property type="molecule type" value="Genomic_DNA"/>
</dbReference>
<evidence type="ECO:0000313" key="4">
    <source>
        <dbReference type="EMBL" id="KAE9019333.1"/>
    </source>
</evidence>
<evidence type="ECO:0000313" key="11">
    <source>
        <dbReference type="EMBL" id="KAE9316632.1"/>
    </source>
</evidence>
<feature type="domain" description="BD-FAE-like" evidence="2">
    <location>
        <begin position="111"/>
        <end position="328"/>
    </location>
</feature>
<keyword evidence="1" id="KW-0378">Hydrolase</keyword>
<evidence type="ECO:0000313" key="22">
    <source>
        <dbReference type="Proteomes" id="UP000488956"/>
    </source>
</evidence>
<sequence length="396" mass="43427">MAGLSSLDPAPRLHPRRVALAVALLAYLRNTGLNLHQQHALLKQSDPRLPWSQQVQAALKYTTVGQLIASSEYLLCLVKPQLAARIGRLLLWKPRDCRVNCRYGPHERHTLDVYGVQEQIKTKPVLVFMHGGAWSFGHKWQYALVGEHLATQGFLVAVINYRTFPSGSVVDMMEDVENAVFWVAENCESLGGDRRKLFLSGHSSGGHVGALALINSGLRLAGNDPKAGDGKEIASYVRGFVGLSAPYDISEHYDFESERVVGPFNGVHEISSMKPAMLGMRNFKKHSPTALVAEARNMAFSLPPFYLLHGEDDTVVPTSSSKKLASNLAEAGQPATYYEVSNCTHEDMVFAVMGDSVDCRTDVVELLQRIMMTPTGIEDTGPALLSLDSPILTSKL</sequence>
<dbReference type="Proteomes" id="UP000440367">
    <property type="component" value="Unassembled WGS sequence"/>
</dbReference>
<dbReference type="Proteomes" id="UP000488956">
    <property type="component" value="Unassembled WGS sequence"/>
</dbReference>
<dbReference type="EMBL" id="QXFY01000320">
    <property type="protein sequence ID" value="KAE9348072.1"/>
    <property type="molecule type" value="Genomic_DNA"/>
</dbReference>
<evidence type="ECO:0000256" key="1">
    <source>
        <dbReference type="ARBA" id="ARBA00022801"/>
    </source>
</evidence>
<dbReference type="InterPro" id="IPR049492">
    <property type="entry name" value="BD-FAE-like_dom"/>
</dbReference>
<evidence type="ECO:0000313" key="20">
    <source>
        <dbReference type="Proteomes" id="UP000476176"/>
    </source>
</evidence>
<protein>
    <recommendedName>
        <fullName evidence="2">BD-FAE-like domain-containing protein</fullName>
    </recommendedName>
</protein>
<dbReference type="OrthoDB" id="6495301at2759"/>
<dbReference type="EMBL" id="QXFX01000322">
    <property type="protein sequence ID" value="KAE9120334.1"/>
    <property type="molecule type" value="Genomic_DNA"/>
</dbReference>
<evidence type="ECO:0000313" key="8">
    <source>
        <dbReference type="EMBL" id="KAE9229161.1"/>
    </source>
</evidence>
<evidence type="ECO:0000313" key="5">
    <source>
        <dbReference type="EMBL" id="KAE9120334.1"/>
    </source>
</evidence>
<evidence type="ECO:0000313" key="17">
    <source>
        <dbReference type="Proteomes" id="UP000440732"/>
    </source>
</evidence>
<evidence type="ECO:0000313" key="18">
    <source>
        <dbReference type="Proteomes" id="UP000441208"/>
    </source>
</evidence>
<name>A0A6A3T7B1_9STRA</name>
<dbReference type="Proteomes" id="UP000460718">
    <property type="component" value="Unassembled WGS sequence"/>
</dbReference>
<dbReference type="GO" id="GO:0016787">
    <property type="term" value="F:hydrolase activity"/>
    <property type="evidence" value="ECO:0007669"/>
    <property type="project" value="UniProtKB-KW"/>
</dbReference>
<dbReference type="Proteomes" id="UP000441208">
    <property type="component" value="Unassembled WGS sequence"/>
</dbReference>
<evidence type="ECO:0000313" key="21">
    <source>
        <dbReference type="Proteomes" id="UP000486351"/>
    </source>
</evidence>
<proteinExistence type="predicted"/>
<dbReference type="PANTHER" id="PTHR48081:SF33">
    <property type="entry name" value="KYNURENINE FORMAMIDASE"/>
    <property type="match status" value="1"/>
</dbReference>
<dbReference type="Proteomes" id="UP000429523">
    <property type="component" value="Unassembled WGS sequence"/>
</dbReference>
<dbReference type="Proteomes" id="UP000433483">
    <property type="component" value="Unassembled WGS sequence"/>
</dbReference>
<dbReference type="Proteomes" id="UP000437068">
    <property type="component" value="Unassembled WGS sequence"/>
</dbReference>
<dbReference type="EMBL" id="QXGC01000306">
    <property type="protein sequence ID" value="KAE9241137.1"/>
    <property type="molecule type" value="Genomic_DNA"/>
</dbReference>
<evidence type="ECO:0000313" key="13">
    <source>
        <dbReference type="Proteomes" id="UP000429523"/>
    </source>
</evidence>
<evidence type="ECO:0000313" key="7">
    <source>
        <dbReference type="EMBL" id="KAE9152372.1"/>
    </source>
</evidence>
<evidence type="ECO:0000313" key="15">
    <source>
        <dbReference type="Proteomes" id="UP000437068"/>
    </source>
</evidence>